<dbReference type="InterPro" id="IPR006977">
    <property type="entry name" value="Yip1_dom"/>
</dbReference>
<evidence type="ECO:0000256" key="3">
    <source>
        <dbReference type="ARBA" id="ARBA00022692"/>
    </source>
</evidence>
<keyword evidence="9" id="KW-1185">Reference proteome</keyword>
<dbReference type="Gramene" id="ERN08052">
    <property type="protein sequence ID" value="ERN08052"/>
    <property type="gene ID" value="AMTR_s00012p00263140"/>
</dbReference>
<feature type="transmembrane region" description="Helical" evidence="6">
    <location>
        <begin position="169"/>
        <end position="186"/>
    </location>
</feature>
<feature type="transmembrane region" description="Helical" evidence="6">
    <location>
        <begin position="193"/>
        <end position="214"/>
    </location>
</feature>
<comment type="similarity">
    <text evidence="2 6">Belongs to the YIP1 family.</text>
</comment>
<evidence type="ECO:0000256" key="6">
    <source>
        <dbReference type="RuleBase" id="RU361264"/>
    </source>
</evidence>
<dbReference type="GO" id="GO:0005794">
    <property type="term" value="C:Golgi apparatus"/>
    <property type="evidence" value="ECO:0000318"/>
    <property type="project" value="GO_Central"/>
</dbReference>
<feature type="transmembrane region" description="Helical" evidence="6">
    <location>
        <begin position="94"/>
        <end position="116"/>
    </location>
</feature>
<dbReference type="PANTHER" id="PTHR12822:SF5">
    <property type="entry name" value="PROTEIN YIP"/>
    <property type="match status" value="1"/>
</dbReference>
<dbReference type="EMBL" id="KI393609">
    <property type="protein sequence ID" value="ERN08052.1"/>
    <property type="molecule type" value="Genomic_DNA"/>
</dbReference>
<dbReference type="AlphaFoldDB" id="W1PDN5"/>
<organism evidence="8 9">
    <name type="scientific">Amborella trichopoda</name>
    <dbReference type="NCBI Taxonomy" id="13333"/>
    <lineage>
        <taxon>Eukaryota</taxon>
        <taxon>Viridiplantae</taxon>
        <taxon>Streptophyta</taxon>
        <taxon>Embryophyta</taxon>
        <taxon>Tracheophyta</taxon>
        <taxon>Spermatophyta</taxon>
        <taxon>Magnoliopsida</taxon>
        <taxon>Amborellales</taxon>
        <taxon>Amborellaceae</taxon>
        <taxon>Amborella</taxon>
    </lineage>
</organism>
<dbReference type="HOGENOM" id="CLU_059606_2_3_1"/>
<evidence type="ECO:0000259" key="7">
    <source>
        <dbReference type="Pfam" id="PF04893"/>
    </source>
</evidence>
<evidence type="ECO:0000313" key="8">
    <source>
        <dbReference type="EMBL" id="ERN08052.1"/>
    </source>
</evidence>
<dbReference type="PANTHER" id="PTHR12822">
    <property type="entry name" value="PROTEIN YIPF"/>
    <property type="match status" value="1"/>
</dbReference>
<reference evidence="9" key="1">
    <citation type="journal article" date="2013" name="Science">
        <title>The Amborella genome and the evolution of flowering plants.</title>
        <authorList>
            <consortium name="Amborella Genome Project"/>
        </authorList>
    </citation>
    <scope>NUCLEOTIDE SEQUENCE [LARGE SCALE GENOMIC DNA]</scope>
</reference>
<gene>
    <name evidence="8" type="ORF">AMTR_s00012p00263140</name>
</gene>
<dbReference type="Proteomes" id="UP000017836">
    <property type="component" value="Unassembled WGS sequence"/>
</dbReference>
<accession>W1PDN5</accession>
<evidence type="ECO:0000256" key="2">
    <source>
        <dbReference type="ARBA" id="ARBA00010596"/>
    </source>
</evidence>
<evidence type="ECO:0000256" key="4">
    <source>
        <dbReference type="ARBA" id="ARBA00022989"/>
    </source>
</evidence>
<keyword evidence="4 6" id="KW-1133">Transmembrane helix</keyword>
<feature type="domain" description="Yip1" evidence="7">
    <location>
        <begin position="82"/>
        <end position="237"/>
    </location>
</feature>
<dbReference type="GO" id="GO:0031267">
    <property type="term" value="F:small GTPase binding"/>
    <property type="evidence" value="ECO:0007669"/>
    <property type="project" value="InterPro"/>
</dbReference>
<comment type="subcellular location">
    <subcellularLocation>
        <location evidence="6">Golgi apparatus membrane</location>
        <topology evidence="6">Multi-pass membrane protein</topology>
    </subcellularLocation>
    <subcellularLocation>
        <location evidence="1">Membrane</location>
        <topology evidence="1">Multi-pass membrane protein</topology>
    </subcellularLocation>
</comment>
<evidence type="ECO:0000256" key="5">
    <source>
        <dbReference type="ARBA" id="ARBA00023136"/>
    </source>
</evidence>
<dbReference type="InterPro" id="IPR039765">
    <property type="entry name" value="Yip5/YIPF1/YIPF2"/>
</dbReference>
<dbReference type="STRING" id="13333.W1PDN5"/>
<sequence length="244" mass="27500">MIEIRSIKPQKRIYRFFHQAMAGTGDMVIKLQGRQMEKSSLQTVGKESSVSLHTDLSSTWILMMLSIELLIQFIPTMEVSSEKIGANPDLYGPVWISTTLVFMLAALGNCATYLMLKRTSSETLWSFDVSYINWAACAIYGYVIVVPVAFYFLLQYLGTSSNLTCLWCMWGYSLSVFLLSSLLMIVPTEIFRWLVIIITGSVSACFVALNMKFYTEGRNLAVVVISSFLLQIALALFIKICFFA</sequence>
<dbReference type="eggNOG" id="KOG3114">
    <property type="taxonomic scope" value="Eukaryota"/>
</dbReference>
<feature type="transmembrane region" description="Helical" evidence="6">
    <location>
        <begin position="137"/>
        <end position="157"/>
    </location>
</feature>
<dbReference type="GO" id="GO:0016192">
    <property type="term" value="P:vesicle-mediated transport"/>
    <property type="evidence" value="ECO:0007669"/>
    <property type="project" value="InterPro"/>
</dbReference>
<proteinExistence type="inferred from homology"/>
<dbReference type="GO" id="GO:0000139">
    <property type="term" value="C:Golgi membrane"/>
    <property type="evidence" value="ECO:0007669"/>
    <property type="project" value="UniProtKB-SubCell"/>
</dbReference>
<name>W1PDN5_AMBTC</name>
<evidence type="ECO:0000313" key="9">
    <source>
        <dbReference type="Proteomes" id="UP000017836"/>
    </source>
</evidence>
<evidence type="ECO:0000256" key="1">
    <source>
        <dbReference type="ARBA" id="ARBA00004141"/>
    </source>
</evidence>
<protein>
    <recommendedName>
        <fullName evidence="6">Protein YIP</fullName>
    </recommendedName>
</protein>
<dbReference type="OMA" id="STWILMM"/>
<keyword evidence="3 6" id="KW-0812">Transmembrane</keyword>
<keyword evidence="5 6" id="KW-0472">Membrane</keyword>
<dbReference type="Pfam" id="PF04893">
    <property type="entry name" value="Yip1"/>
    <property type="match status" value="1"/>
</dbReference>
<feature type="transmembrane region" description="Helical" evidence="6">
    <location>
        <begin position="220"/>
        <end position="242"/>
    </location>
</feature>